<comment type="subcellular location">
    <subcellularLocation>
        <location evidence="1">Cell membrane</location>
        <topology evidence="1">Multi-pass membrane protein</topology>
    </subcellularLocation>
</comment>
<proteinExistence type="predicted"/>
<evidence type="ECO:0000256" key="6">
    <source>
        <dbReference type="SAM" id="Phobius"/>
    </source>
</evidence>
<feature type="transmembrane region" description="Helical" evidence="6">
    <location>
        <begin position="72"/>
        <end position="97"/>
    </location>
</feature>
<protein>
    <recommendedName>
        <fullName evidence="7">DNA translocase FtsK 4TM region domain-containing protein</fullName>
    </recommendedName>
</protein>
<dbReference type="AlphaFoldDB" id="A0A7C3C4Q7"/>
<reference evidence="8" key="1">
    <citation type="journal article" date="2020" name="mSystems">
        <title>Genome- and Community-Level Interaction Insights into Carbon Utilization and Element Cycling Functions of Hydrothermarchaeota in Hydrothermal Sediment.</title>
        <authorList>
            <person name="Zhou Z."/>
            <person name="Liu Y."/>
            <person name="Xu W."/>
            <person name="Pan J."/>
            <person name="Luo Z.H."/>
            <person name="Li M."/>
        </authorList>
    </citation>
    <scope>NUCLEOTIDE SEQUENCE [LARGE SCALE GENOMIC DNA]</scope>
    <source>
        <strain evidence="8">HyVt-489</strain>
    </source>
</reference>
<sequence length="226" mass="24351">MDDFAPDLSPDDITPTGAIRRALWACAIGGLGAIIIACLITYSSFDSTADTAGLNTNIHNFLGRPGANFANFLLQFLGWSALPLGGLMMFAAARAVLKPRLHITRWDTFYRSNLLVFSVFFLAVFLSAFPIPQSWPMATGLGGWVGDVVFAGLKSLFTAVHVNAAIAGGTVAFLSFCAFGYCLGRFLGLVGRDVALIVDAAGLLWATARVRLDQFISFLRKKFQKS</sequence>
<feature type="non-terminal residue" evidence="8">
    <location>
        <position position="226"/>
    </location>
</feature>
<dbReference type="GO" id="GO:0005886">
    <property type="term" value="C:plasma membrane"/>
    <property type="evidence" value="ECO:0007669"/>
    <property type="project" value="UniProtKB-SubCell"/>
</dbReference>
<keyword evidence="4 6" id="KW-1133">Transmembrane helix</keyword>
<keyword evidence="3 6" id="KW-0812">Transmembrane</keyword>
<evidence type="ECO:0000313" key="8">
    <source>
        <dbReference type="EMBL" id="HFB54308.1"/>
    </source>
</evidence>
<feature type="transmembrane region" description="Helical" evidence="6">
    <location>
        <begin position="194"/>
        <end position="212"/>
    </location>
</feature>
<evidence type="ECO:0000256" key="2">
    <source>
        <dbReference type="ARBA" id="ARBA00022475"/>
    </source>
</evidence>
<evidence type="ECO:0000256" key="4">
    <source>
        <dbReference type="ARBA" id="ARBA00022989"/>
    </source>
</evidence>
<evidence type="ECO:0000256" key="3">
    <source>
        <dbReference type="ARBA" id="ARBA00022692"/>
    </source>
</evidence>
<feature type="transmembrane region" description="Helical" evidence="6">
    <location>
        <begin position="22"/>
        <end position="45"/>
    </location>
</feature>
<organism evidence="8">
    <name type="scientific">Hellea balneolensis</name>
    <dbReference type="NCBI Taxonomy" id="287478"/>
    <lineage>
        <taxon>Bacteria</taxon>
        <taxon>Pseudomonadati</taxon>
        <taxon>Pseudomonadota</taxon>
        <taxon>Alphaproteobacteria</taxon>
        <taxon>Maricaulales</taxon>
        <taxon>Robiginitomaculaceae</taxon>
        <taxon>Hellea</taxon>
    </lineage>
</organism>
<accession>A0A7C3C4Q7</accession>
<evidence type="ECO:0000259" key="7">
    <source>
        <dbReference type="Pfam" id="PF13491"/>
    </source>
</evidence>
<feature type="transmembrane region" description="Helical" evidence="6">
    <location>
        <begin position="109"/>
        <end position="129"/>
    </location>
</feature>
<gene>
    <name evidence="8" type="ORF">ENJ46_00170</name>
</gene>
<evidence type="ECO:0000256" key="5">
    <source>
        <dbReference type="ARBA" id="ARBA00023136"/>
    </source>
</evidence>
<keyword evidence="5 6" id="KW-0472">Membrane</keyword>
<dbReference type="Proteomes" id="UP000886042">
    <property type="component" value="Unassembled WGS sequence"/>
</dbReference>
<dbReference type="InterPro" id="IPR025199">
    <property type="entry name" value="FtsK_4TM"/>
</dbReference>
<dbReference type="Pfam" id="PF13491">
    <property type="entry name" value="FtsK_4TM"/>
    <property type="match status" value="1"/>
</dbReference>
<feature type="transmembrane region" description="Helical" evidence="6">
    <location>
        <begin position="165"/>
        <end position="188"/>
    </location>
</feature>
<name>A0A7C3C4Q7_9PROT</name>
<comment type="caution">
    <text evidence="8">The sequence shown here is derived from an EMBL/GenBank/DDBJ whole genome shotgun (WGS) entry which is preliminary data.</text>
</comment>
<feature type="domain" description="DNA translocase FtsK 4TM region" evidence="7">
    <location>
        <begin position="21"/>
        <end position="175"/>
    </location>
</feature>
<evidence type="ECO:0000256" key="1">
    <source>
        <dbReference type="ARBA" id="ARBA00004651"/>
    </source>
</evidence>
<keyword evidence="2" id="KW-1003">Cell membrane</keyword>
<dbReference type="EMBL" id="DRMN01000011">
    <property type="protein sequence ID" value="HFB54308.1"/>
    <property type="molecule type" value="Genomic_DNA"/>
</dbReference>